<evidence type="ECO:0000256" key="1">
    <source>
        <dbReference type="SAM" id="Phobius"/>
    </source>
</evidence>
<keyword evidence="1" id="KW-1133">Transmembrane helix</keyword>
<name>A0A8J3YCZ3_9ACTN</name>
<dbReference type="Proteomes" id="UP000652013">
    <property type="component" value="Unassembled WGS sequence"/>
</dbReference>
<keyword evidence="1" id="KW-0812">Transmembrane</keyword>
<proteinExistence type="predicted"/>
<accession>A0A8J3YCZ3</accession>
<dbReference type="AlphaFoldDB" id="A0A8J3YCZ3"/>
<keyword evidence="3" id="KW-1185">Reference proteome</keyword>
<evidence type="ECO:0000313" key="2">
    <source>
        <dbReference type="EMBL" id="GIJ05690.1"/>
    </source>
</evidence>
<gene>
    <name evidence="2" type="ORF">Sya03_50420</name>
</gene>
<organism evidence="2 3">
    <name type="scientific">Spirilliplanes yamanashiensis</name>
    <dbReference type="NCBI Taxonomy" id="42233"/>
    <lineage>
        <taxon>Bacteria</taxon>
        <taxon>Bacillati</taxon>
        <taxon>Actinomycetota</taxon>
        <taxon>Actinomycetes</taxon>
        <taxon>Micromonosporales</taxon>
        <taxon>Micromonosporaceae</taxon>
        <taxon>Spirilliplanes</taxon>
    </lineage>
</organism>
<protein>
    <submittedName>
        <fullName evidence="2">Uncharacterized protein</fullName>
    </submittedName>
</protein>
<evidence type="ECO:0000313" key="3">
    <source>
        <dbReference type="Proteomes" id="UP000652013"/>
    </source>
</evidence>
<comment type="caution">
    <text evidence="2">The sequence shown here is derived from an EMBL/GenBank/DDBJ whole genome shotgun (WGS) entry which is preliminary data.</text>
</comment>
<keyword evidence="1" id="KW-0472">Membrane</keyword>
<feature type="transmembrane region" description="Helical" evidence="1">
    <location>
        <begin position="20"/>
        <end position="39"/>
    </location>
</feature>
<dbReference type="RefSeq" id="WP_275411484.1">
    <property type="nucleotide sequence ID" value="NZ_BAAAGJ010000003.1"/>
</dbReference>
<sequence>MLNRSTARDRHRNSVTSAVLLTASGLLGTGALVAAFAGWL</sequence>
<reference evidence="2" key="1">
    <citation type="submission" date="2021-01" db="EMBL/GenBank/DDBJ databases">
        <title>Whole genome shotgun sequence of Spirilliplanes yamanashiensis NBRC 15828.</title>
        <authorList>
            <person name="Komaki H."/>
            <person name="Tamura T."/>
        </authorList>
    </citation>
    <scope>NUCLEOTIDE SEQUENCE</scope>
    <source>
        <strain evidence="2">NBRC 15828</strain>
    </source>
</reference>
<dbReference type="EMBL" id="BOOY01000036">
    <property type="protein sequence ID" value="GIJ05690.1"/>
    <property type="molecule type" value="Genomic_DNA"/>
</dbReference>